<feature type="compositionally biased region" description="Basic and acidic residues" evidence="1">
    <location>
        <begin position="1"/>
        <end position="12"/>
    </location>
</feature>
<evidence type="ECO:0000313" key="2">
    <source>
        <dbReference type="EMBL" id="KIW52201.1"/>
    </source>
</evidence>
<accession>A0A0D2BIM7</accession>
<feature type="compositionally biased region" description="Low complexity" evidence="1">
    <location>
        <begin position="30"/>
        <end position="41"/>
    </location>
</feature>
<sequence>MKTDIEAGRVDVRAFQTREPSGEAPNPEVPQQAPGQQAQLQVTDEDPAQHDAAALGQGGYQPAANVSLDDVDDQFEDNSNFDQQLALSALRLANDNDLQVQDNLAHNGQDFNLGMDPQELNIDNVDLQAQVNLGQNGQDFTINPQQLHWDNGQGWNQEQNYLVPNFNNTGYLPQGALAYNGQDWNQEPMLQNPTFDNAGHWAQGQQGALGDDMFLGQAQYQVYNNVGLQGQFDQGNQTAWGSRPQQQFVGNQAQDMVFLPTMNQNVQEDFWDAAVF</sequence>
<keyword evidence="3" id="KW-1185">Reference proteome</keyword>
<dbReference type="HOGENOM" id="CLU_1008435_0_0_1"/>
<dbReference type="Proteomes" id="UP000054342">
    <property type="component" value="Unassembled WGS sequence"/>
</dbReference>
<evidence type="ECO:0000313" key="3">
    <source>
        <dbReference type="Proteomes" id="UP000054342"/>
    </source>
</evidence>
<reference evidence="2 3" key="1">
    <citation type="submission" date="2015-01" db="EMBL/GenBank/DDBJ databases">
        <title>The Genome Sequence of Exophiala xenobiotica CBS118157.</title>
        <authorList>
            <consortium name="The Broad Institute Genomics Platform"/>
            <person name="Cuomo C."/>
            <person name="de Hoog S."/>
            <person name="Gorbushina A."/>
            <person name="Stielow B."/>
            <person name="Teixiera M."/>
            <person name="Abouelleil A."/>
            <person name="Chapman S.B."/>
            <person name="Priest M."/>
            <person name="Young S.K."/>
            <person name="Wortman J."/>
            <person name="Nusbaum C."/>
            <person name="Birren B."/>
        </authorList>
    </citation>
    <scope>NUCLEOTIDE SEQUENCE [LARGE SCALE GENOMIC DNA]</scope>
    <source>
        <strain evidence="2 3">CBS 118157</strain>
    </source>
</reference>
<dbReference type="OrthoDB" id="8922241at2759"/>
<dbReference type="GeneID" id="25329770"/>
<proteinExistence type="predicted"/>
<gene>
    <name evidence="2" type="ORF">PV05_07862</name>
</gene>
<dbReference type="AlphaFoldDB" id="A0A0D2BIM7"/>
<organism evidence="2 3">
    <name type="scientific">Exophiala xenobiotica</name>
    <dbReference type="NCBI Taxonomy" id="348802"/>
    <lineage>
        <taxon>Eukaryota</taxon>
        <taxon>Fungi</taxon>
        <taxon>Dikarya</taxon>
        <taxon>Ascomycota</taxon>
        <taxon>Pezizomycotina</taxon>
        <taxon>Eurotiomycetes</taxon>
        <taxon>Chaetothyriomycetidae</taxon>
        <taxon>Chaetothyriales</taxon>
        <taxon>Herpotrichiellaceae</taxon>
        <taxon>Exophiala</taxon>
    </lineage>
</organism>
<protein>
    <submittedName>
        <fullName evidence="2">Uncharacterized protein</fullName>
    </submittedName>
</protein>
<feature type="region of interest" description="Disordered" evidence="1">
    <location>
        <begin position="1"/>
        <end position="50"/>
    </location>
</feature>
<dbReference type="EMBL" id="KN847321">
    <property type="protein sequence ID" value="KIW52201.1"/>
    <property type="molecule type" value="Genomic_DNA"/>
</dbReference>
<evidence type="ECO:0000256" key="1">
    <source>
        <dbReference type="SAM" id="MobiDB-lite"/>
    </source>
</evidence>
<name>A0A0D2BIM7_9EURO</name>
<dbReference type="RefSeq" id="XP_013312785.1">
    <property type="nucleotide sequence ID" value="XM_013457331.1"/>
</dbReference>